<name>E8WYC2_GRATM</name>
<dbReference type="EMBL" id="CP002480">
    <property type="protein sequence ID" value="ADW69828.1"/>
    <property type="molecule type" value="Genomic_DNA"/>
</dbReference>
<reference evidence="2" key="1">
    <citation type="submission" date="2011-01" db="EMBL/GenBank/DDBJ databases">
        <title>Complete sequence of chromosome of Acidobacterium sp. MP5ACTX9.</title>
        <authorList>
            <consortium name="US DOE Joint Genome Institute"/>
            <person name="Lucas S."/>
            <person name="Copeland A."/>
            <person name="Lapidus A."/>
            <person name="Cheng J.-F."/>
            <person name="Goodwin L."/>
            <person name="Pitluck S."/>
            <person name="Teshima H."/>
            <person name="Detter J.C."/>
            <person name="Han C."/>
            <person name="Tapia R."/>
            <person name="Land M."/>
            <person name="Hauser L."/>
            <person name="Kyrpides N."/>
            <person name="Ivanova N."/>
            <person name="Ovchinnikova G."/>
            <person name="Pagani I."/>
            <person name="Rawat S.R."/>
            <person name="Mannisto M."/>
            <person name="Haggblom M.M."/>
            <person name="Woyke T."/>
        </authorList>
    </citation>
    <scope>NUCLEOTIDE SEQUENCE [LARGE SCALE GENOMIC DNA]</scope>
    <source>
        <strain evidence="2">MP5ACTX9</strain>
    </source>
</reference>
<dbReference type="RefSeq" id="WP_013581143.1">
    <property type="nucleotide sequence ID" value="NC_015064.1"/>
</dbReference>
<dbReference type="HOGENOM" id="CLU_1324840_0_0_0"/>
<proteinExistence type="predicted"/>
<organism evidence="2">
    <name type="scientific">Granulicella tundricola (strain ATCC BAA-1859 / DSM 23138 / MP5ACTX9)</name>
    <dbReference type="NCBI Taxonomy" id="1198114"/>
    <lineage>
        <taxon>Bacteria</taxon>
        <taxon>Pseudomonadati</taxon>
        <taxon>Acidobacteriota</taxon>
        <taxon>Terriglobia</taxon>
        <taxon>Terriglobales</taxon>
        <taxon>Acidobacteriaceae</taxon>
        <taxon>Granulicella</taxon>
    </lineage>
</organism>
<keyword evidence="2" id="KW-1185">Reference proteome</keyword>
<gene>
    <name evidence="1" type="ordered locus">AciX9_2805</name>
</gene>
<accession>E8WYC2</accession>
<dbReference type="Proteomes" id="UP000000343">
    <property type="component" value="Chromosome"/>
</dbReference>
<dbReference type="KEGG" id="acm:AciX9_2805"/>
<protein>
    <submittedName>
        <fullName evidence="1">Uncharacterized protein</fullName>
    </submittedName>
</protein>
<evidence type="ECO:0000313" key="1">
    <source>
        <dbReference type="EMBL" id="ADW69828.1"/>
    </source>
</evidence>
<evidence type="ECO:0000313" key="2">
    <source>
        <dbReference type="Proteomes" id="UP000000343"/>
    </source>
</evidence>
<sequence length="207" mass="22461">MKLQVRTIAEERLCRFAALLLLGGGIASAQISARPLTGQEALTAHARIKPSLVAGITGPLLFQDKQGFEVSGAGFISFTMLPVRFYSRTDWGGTVYRCGVVFLPAQQSPVFLRTVGYDWTEVEQCEGIKGVGFVDGGGKMPPRIVLLWDAASPNASVNEPMVLDWNAGANRYVGNATISQRLENDLKTFTIAAIKQQLKLYAVEPAK</sequence>
<dbReference type="eggNOG" id="ENOG502ZE70">
    <property type="taxonomic scope" value="Bacteria"/>
</dbReference>
<dbReference type="AlphaFoldDB" id="E8WYC2"/>
<dbReference type="PaxDb" id="1198114-AciX9_2805"/>